<keyword evidence="5" id="KW-0539">Nucleus</keyword>
<feature type="region of interest" description="Disordered" evidence="6">
    <location>
        <begin position="44"/>
        <end position="114"/>
    </location>
</feature>
<evidence type="ECO:0000313" key="8">
    <source>
        <dbReference type="Proteomes" id="UP001168972"/>
    </source>
</evidence>
<evidence type="ECO:0000256" key="3">
    <source>
        <dbReference type="ARBA" id="ARBA00023159"/>
    </source>
</evidence>
<reference evidence="7" key="2">
    <citation type="submission" date="2023-03" db="EMBL/GenBank/DDBJ databases">
        <authorList>
            <person name="Inwood S.N."/>
            <person name="Skelly J.G."/>
            <person name="Guhlin J."/>
            <person name="Harrop T.W.R."/>
            <person name="Goldson S.G."/>
            <person name="Dearden P.K."/>
        </authorList>
    </citation>
    <scope>NUCLEOTIDE SEQUENCE</scope>
    <source>
        <strain evidence="7">Lincoln</strain>
        <tissue evidence="7">Whole body</tissue>
    </source>
</reference>
<evidence type="ECO:0000256" key="4">
    <source>
        <dbReference type="ARBA" id="ARBA00023163"/>
    </source>
</evidence>
<comment type="caution">
    <text evidence="7">The sequence shown here is derived from an EMBL/GenBank/DDBJ whole genome shotgun (WGS) entry which is preliminary data.</text>
</comment>
<feature type="region of interest" description="Disordered" evidence="6">
    <location>
        <begin position="1"/>
        <end position="31"/>
    </location>
</feature>
<feature type="compositionally biased region" description="Pro residues" evidence="6">
    <location>
        <begin position="97"/>
        <end position="107"/>
    </location>
</feature>
<dbReference type="PANTHER" id="PTHR15405">
    <property type="entry name" value="PROLINE-RICH NUCLEAR RECEPTOR COACTIVATOR"/>
    <property type="match status" value="1"/>
</dbReference>
<organism evidence="7 8">
    <name type="scientific">Microctonus hyperodae</name>
    <name type="common">Parasitoid wasp</name>
    <dbReference type="NCBI Taxonomy" id="165561"/>
    <lineage>
        <taxon>Eukaryota</taxon>
        <taxon>Metazoa</taxon>
        <taxon>Ecdysozoa</taxon>
        <taxon>Arthropoda</taxon>
        <taxon>Hexapoda</taxon>
        <taxon>Insecta</taxon>
        <taxon>Pterygota</taxon>
        <taxon>Neoptera</taxon>
        <taxon>Endopterygota</taxon>
        <taxon>Hymenoptera</taxon>
        <taxon>Apocrita</taxon>
        <taxon>Ichneumonoidea</taxon>
        <taxon>Braconidae</taxon>
        <taxon>Euphorinae</taxon>
        <taxon>Microctonus</taxon>
    </lineage>
</organism>
<keyword evidence="8" id="KW-1185">Reference proteome</keyword>
<gene>
    <name evidence="7" type="ORF">PV327_009878</name>
</gene>
<sequence length="142" mass="15373">MTNSAPKANNKVERQGSPNTGGKRQQQQYYRSGAIKSVTYFSSGGKQVKTNSGRLSCSPPFGKNTSRSPQFKYDSSPNNGGGSPTNSFYAGAKWAEPPSPSSLPKPPSHWTTTRFTNSCSQEQSGQFCNISNNLKMILNIQA</sequence>
<feature type="compositionally biased region" description="Polar residues" evidence="6">
    <location>
        <begin position="44"/>
        <end position="55"/>
    </location>
</feature>
<name>A0AA39F1W5_MICHY</name>
<dbReference type="GO" id="GO:0005634">
    <property type="term" value="C:nucleus"/>
    <property type="evidence" value="ECO:0007669"/>
    <property type="project" value="UniProtKB-SubCell"/>
</dbReference>
<evidence type="ECO:0008006" key="9">
    <source>
        <dbReference type="Google" id="ProtNLM"/>
    </source>
</evidence>
<keyword evidence="2" id="KW-0805">Transcription regulation</keyword>
<keyword evidence="3" id="KW-0010">Activator</keyword>
<keyword evidence="4" id="KW-0804">Transcription</keyword>
<dbReference type="Pfam" id="PF15365">
    <property type="entry name" value="PNRC"/>
    <property type="match status" value="1"/>
</dbReference>
<protein>
    <recommendedName>
        <fullName evidence="9">Proline-rich nuclear receptor coactivator 2</fullName>
    </recommendedName>
</protein>
<feature type="compositionally biased region" description="Polar residues" evidence="6">
    <location>
        <begin position="63"/>
        <end position="88"/>
    </location>
</feature>
<dbReference type="GO" id="GO:0016071">
    <property type="term" value="P:mRNA metabolic process"/>
    <property type="evidence" value="ECO:0007669"/>
    <property type="project" value="UniProtKB-ARBA"/>
</dbReference>
<dbReference type="AlphaFoldDB" id="A0AA39F1W5"/>
<reference evidence="7" key="1">
    <citation type="journal article" date="2023" name="bioRxiv">
        <title>Scaffold-level genome assemblies of two parasitoid biocontrol wasps reveal the parthenogenesis mechanism and an associated novel virus.</title>
        <authorList>
            <person name="Inwood S."/>
            <person name="Skelly J."/>
            <person name="Guhlin J."/>
            <person name="Harrop T."/>
            <person name="Goldson S."/>
            <person name="Dearden P."/>
        </authorList>
    </citation>
    <scope>NUCLEOTIDE SEQUENCE</scope>
    <source>
        <strain evidence="7">Lincoln</strain>
        <tissue evidence="7">Whole body</tissue>
    </source>
</reference>
<feature type="compositionally biased region" description="Polar residues" evidence="6">
    <location>
        <begin position="16"/>
        <end position="30"/>
    </location>
</feature>
<proteinExistence type="predicted"/>
<dbReference type="Proteomes" id="UP001168972">
    <property type="component" value="Unassembled WGS sequence"/>
</dbReference>
<evidence type="ECO:0000313" key="7">
    <source>
        <dbReference type="EMBL" id="KAK0161405.1"/>
    </source>
</evidence>
<evidence type="ECO:0000256" key="1">
    <source>
        <dbReference type="ARBA" id="ARBA00004123"/>
    </source>
</evidence>
<dbReference type="EMBL" id="JAQQBR010001835">
    <property type="protein sequence ID" value="KAK0161405.1"/>
    <property type="molecule type" value="Genomic_DNA"/>
</dbReference>
<evidence type="ECO:0000256" key="2">
    <source>
        <dbReference type="ARBA" id="ARBA00023015"/>
    </source>
</evidence>
<comment type="subcellular location">
    <subcellularLocation>
        <location evidence="1">Nucleus</location>
    </subcellularLocation>
</comment>
<dbReference type="InterPro" id="IPR028322">
    <property type="entry name" value="PNRC-like_rgn"/>
</dbReference>
<dbReference type="InterPro" id="IPR026780">
    <property type="entry name" value="PNRC1/2"/>
</dbReference>
<accession>A0AA39F1W5</accession>
<evidence type="ECO:0000256" key="5">
    <source>
        <dbReference type="ARBA" id="ARBA00023242"/>
    </source>
</evidence>
<evidence type="ECO:0000256" key="6">
    <source>
        <dbReference type="SAM" id="MobiDB-lite"/>
    </source>
</evidence>